<evidence type="ECO:0000256" key="6">
    <source>
        <dbReference type="SAM" id="Phobius"/>
    </source>
</evidence>
<feature type="non-terminal residue" evidence="8">
    <location>
        <position position="528"/>
    </location>
</feature>
<dbReference type="InterPro" id="IPR011701">
    <property type="entry name" value="MFS"/>
</dbReference>
<gene>
    <name evidence="8" type="ORF">IPOD504_LOCUS2331</name>
</gene>
<accession>A0ABN8HRI4</accession>
<evidence type="ECO:0000259" key="7">
    <source>
        <dbReference type="PROSITE" id="PS50850"/>
    </source>
</evidence>
<evidence type="ECO:0000256" key="4">
    <source>
        <dbReference type="ARBA" id="ARBA00022989"/>
    </source>
</evidence>
<feature type="domain" description="Major facilitator superfamily (MFS) profile" evidence="7">
    <location>
        <begin position="67"/>
        <end position="524"/>
    </location>
</feature>
<feature type="transmembrane region" description="Helical" evidence="6">
    <location>
        <begin position="103"/>
        <end position="123"/>
    </location>
</feature>
<feature type="transmembrane region" description="Helical" evidence="6">
    <location>
        <begin position="67"/>
        <end position="91"/>
    </location>
</feature>
<dbReference type="PROSITE" id="PS50850">
    <property type="entry name" value="MFS"/>
    <property type="match status" value="1"/>
</dbReference>
<evidence type="ECO:0000313" key="9">
    <source>
        <dbReference type="Proteomes" id="UP000837857"/>
    </source>
</evidence>
<dbReference type="InterPro" id="IPR036259">
    <property type="entry name" value="MFS_trans_sf"/>
</dbReference>
<dbReference type="Gene3D" id="1.20.1250.20">
    <property type="entry name" value="MFS general substrate transporter like domains"/>
    <property type="match status" value="1"/>
</dbReference>
<feature type="transmembrane region" description="Helical" evidence="6">
    <location>
        <begin position="387"/>
        <end position="406"/>
    </location>
</feature>
<evidence type="ECO:0000256" key="3">
    <source>
        <dbReference type="ARBA" id="ARBA00022692"/>
    </source>
</evidence>
<keyword evidence="3 6" id="KW-0812">Transmembrane</keyword>
<comment type="subcellular location">
    <subcellularLocation>
        <location evidence="1">Membrane</location>
        <topology evidence="1">Multi-pass membrane protein</topology>
    </subcellularLocation>
</comment>
<feature type="transmembrane region" description="Helical" evidence="6">
    <location>
        <begin position="472"/>
        <end position="494"/>
    </location>
</feature>
<evidence type="ECO:0000256" key="2">
    <source>
        <dbReference type="ARBA" id="ARBA00022448"/>
    </source>
</evidence>
<keyword evidence="2" id="KW-0813">Transport</keyword>
<keyword evidence="4 6" id="KW-1133">Transmembrane helix</keyword>
<protein>
    <recommendedName>
        <fullName evidence="7">Major facilitator superfamily (MFS) profile domain-containing protein</fullName>
    </recommendedName>
</protein>
<dbReference type="EMBL" id="OW152824">
    <property type="protein sequence ID" value="CAH2040159.1"/>
    <property type="molecule type" value="Genomic_DNA"/>
</dbReference>
<dbReference type="InterPro" id="IPR020846">
    <property type="entry name" value="MFS_dom"/>
</dbReference>
<dbReference type="PANTHER" id="PTHR23511">
    <property type="entry name" value="SYNAPTIC VESICLE GLYCOPROTEIN 2"/>
    <property type="match status" value="1"/>
</dbReference>
<evidence type="ECO:0000313" key="8">
    <source>
        <dbReference type="EMBL" id="CAH2040159.1"/>
    </source>
</evidence>
<feature type="transmembrane region" description="Helical" evidence="6">
    <location>
        <begin position="322"/>
        <end position="343"/>
    </location>
</feature>
<feature type="transmembrane region" description="Helical" evidence="6">
    <location>
        <begin position="437"/>
        <end position="460"/>
    </location>
</feature>
<keyword evidence="9" id="KW-1185">Reference proteome</keyword>
<dbReference type="Proteomes" id="UP000837857">
    <property type="component" value="Chromosome 12"/>
</dbReference>
<feature type="transmembrane region" description="Helical" evidence="6">
    <location>
        <begin position="193"/>
        <end position="216"/>
    </location>
</feature>
<keyword evidence="5 6" id="KW-0472">Membrane</keyword>
<dbReference type="PANTHER" id="PTHR23511:SF35">
    <property type="entry name" value="MAJOR FACILITATOR SUPERFAMILY (MFS) PROFILE DOMAIN-CONTAINING PROTEIN"/>
    <property type="match status" value="1"/>
</dbReference>
<dbReference type="SUPFAM" id="SSF103473">
    <property type="entry name" value="MFS general substrate transporter"/>
    <property type="match status" value="1"/>
</dbReference>
<organism evidence="8 9">
    <name type="scientific">Iphiclides podalirius</name>
    <name type="common">scarce swallowtail</name>
    <dbReference type="NCBI Taxonomy" id="110791"/>
    <lineage>
        <taxon>Eukaryota</taxon>
        <taxon>Metazoa</taxon>
        <taxon>Ecdysozoa</taxon>
        <taxon>Arthropoda</taxon>
        <taxon>Hexapoda</taxon>
        <taxon>Insecta</taxon>
        <taxon>Pterygota</taxon>
        <taxon>Neoptera</taxon>
        <taxon>Endopterygota</taxon>
        <taxon>Lepidoptera</taxon>
        <taxon>Glossata</taxon>
        <taxon>Ditrysia</taxon>
        <taxon>Papilionoidea</taxon>
        <taxon>Papilionidae</taxon>
        <taxon>Papilioninae</taxon>
        <taxon>Iphiclides</taxon>
    </lineage>
</organism>
<feature type="transmembrane region" description="Helical" evidence="6">
    <location>
        <begin position="228"/>
        <end position="247"/>
    </location>
</feature>
<reference evidence="8" key="1">
    <citation type="submission" date="2022-03" db="EMBL/GenBank/DDBJ databases">
        <authorList>
            <person name="Martin H S."/>
        </authorList>
    </citation>
    <scope>NUCLEOTIDE SEQUENCE</scope>
</reference>
<sequence length="528" mass="57115">MEGGNDVCPEDKRLRKSASRTVIAYTTSVMEAEKRQKIDSLPVHKSKNMEADLEEALEIAGFGKYQYFHCALMVVTLAAALVEMIGCSFILPSAACDLDLPDSLRGILASIPNIGVILTAPLWGRAADSLGRKPVLLLSSAIAGFLGFTAAFMPSLVTFALCKLAGSFFLSCPSSLCYAYAGELMPRKKRDKTLLVCNALLMLSASLTPILAWTILSNEWTGLKPWRLLTTVYALPLILSSLCLTLAKESPKFLVTRGKYDEALVVLRHIYSLNSGMEQDSFCVESLKRSIDESGREIRLDTAQIDRKISALSLLRPPHLQWLALLGFLMFGLFSLLNGLYLFTPDTINKLLNPTDTAYRTICEVINLHVNKTSDGTCNDTISRDTFQIMVVATLVYGAVVMMISLSPVPKKVQLVTMFVVVGAACITSELTTNRLLAGVSMSALQMTALGIGPLTAYAVHLFPTNLRGTAVGAVLMFGRVGSVVGANAAGVFLASSCTLAFYGFSSMLFLCAALSTLLPKDHRPSDS</sequence>
<name>A0ABN8HRI4_9NEOP</name>
<feature type="transmembrane region" description="Helical" evidence="6">
    <location>
        <begin position="500"/>
        <end position="519"/>
    </location>
</feature>
<proteinExistence type="predicted"/>
<evidence type="ECO:0000256" key="5">
    <source>
        <dbReference type="ARBA" id="ARBA00023136"/>
    </source>
</evidence>
<dbReference type="Pfam" id="PF07690">
    <property type="entry name" value="MFS_1"/>
    <property type="match status" value="1"/>
</dbReference>
<feature type="transmembrane region" description="Helical" evidence="6">
    <location>
        <begin position="135"/>
        <end position="152"/>
    </location>
</feature>
<feature type="transmembrane region" description="Helical" evidence="6">
    <location>
        <begin position="158"/>
        <end position="181"/>
    </location>
</feature>
<evidence type="ECO:0000256" key="1">
    <source>
        <dbReference type="ARBA" id="ARBA00004141"/>
    </source>
</evidence>